<name>A0ABW5A8R1_9RHOB</name>
<dbReference type="InterPro" id="IPR017853">
    <property type="entry name" value="GH"/>
</dbReference>
<evidence type="ECO:0000313" key="4">
    <source>
        <dbReference type="EMBL" id="MFD2174415.1"/>
    </source>
</evidence>
<dbReference type="InterPro" id="IPR018077">
    <property type="entry name" value="Glyco_hydro_fam25_subgr"/>
</dbReference>
<dbReference type="PROSITE" id="PS51904">
    <property type="entry name" value="GLYCOSYL_HYDROL_F25_2"/>
    <property type="match status" value="1"/>
</dbReference>
<protein>
    <submittedName>
        <fullName evidence="4">GH25 family lysozyme</fullName>
    </submittedName>
</protein>
<keyword evidence="3" id="KW-0326">Glycosidase</keyword>
<dbReference type="SUPFAM" id="SSF51445">
    <property type="entry name" value="(Trans)glycosidases"/>
    <property type="match status" value="1"/>
</dbReference>
<sequence length="277" mass="30378">MRIRTILTMGAICAGLAACGGGHKPGPVRTQLMAPEALAVEDHRAAGLPRQFGDAKPHAWDGITPAHYAVHGLDAARYQGAINWPEARAAGISFAWLKATEGGDHVDPGFERNAPAARAAGVRVGAYHFYYFCRSAADQAKWFIERVPKHAGDLPPVLDIEWNHTSPTCQLRPPAEKVRAEMRVFLDLLERHYGTRPVVYTDPAFYADNGLGRMPGVEFWLRSVSAHPSERYPGEYWSFWQYTGTGVVPGVGGTVDLNAFAGSRQSWEAWLSARAQP</sequence>
<dbReference type="PROSITE" id="PS51257">
    <property type="entry name" value="PROKAR_LIPOPROTEIN"/>
    <property type="match status" value="1"/>
</dbReference>
<evidence type="ECO:0000313" key="5">
    <source>
        <dbReference type="Proteomes" id="UP001597413"/>
    </source>
</evidence>
<accession>A0ABW5A8R1</accession>
<reference evidence="5" key="1">
    <citation type="journal article" date="2019" name="Int. J. Syst. Evol. Microbiol.">
        <title>The Global Catalogue of Microorganisms (GCM) 10K type strain sequencing project: providing services to taxonomists for standard genome sequencing and annotation.</title>
        <authorList>
            <consortium name="The Broad Institute Genomics Platform"/>
            <consortium name="The Broad Institute Genome Sequencing Center for Infectious Disease"/>
            <person name="Wu L."/>
            <person name="Ma J."/>
        </authorList>
    </citation>
    <scope>NUCLEOTIDE SEQUENCE [LARGE SCALE GENOMIC DNA]</scope>
    <source>
        <strain evidence="5">CCUG 55131</strain>
    </source>
</reference>
<comment type="similarity">
    <text evidence="1">Belongs to the glycosyl hydrolase 25 family.</text>
</comment>
<dbReference type="PANTHER" id="PTHR34135">
    <property type="entry name" value="LYSOZYME"/>
    <property type="match status" value="1"/>
</dbReference>
<proteinExistence type="inferred from homology"/>
<dbReference type="RefSeq" id="WP_377389879.1">
    <property type="nucleotide sequence ID" value="NZ_JBHUIX010000011.1"/>
</dbReference>
<gene>
    <name evidence="4" type="ORF">ACFSM0_09965</name>
</gene>
<dbReference type="SMART" id="SM00641">
    <property type="entry name" value="Glyco_25"/>
    <property type="match status" value="1"/>
</dbReference>
<dbReference type="PANTHER" id="PTHR34135:SF2">
    <property type="entry name" value="LYSOZYME"/>
    <property type="match status" value="1"/>
</dbReference>
<dbReference type="Proteomes" id="UP001597413">
    <property type="component" value="Unassembled WGS sequence"/>
</dbReference>
<evidence type="ECO:0000256" key="3">
    <source>
        <dbReference type="ARBA" id="ARBA00023295"/>
    </source>
</evidence>
<keyword evidence="5" id="KW-1185">Reference proteome</keyword>
<dbReference type="Gene3D" id="3.20.20.80">
    <property type="entry name" value="Glycosidases"/>
    <property type="match status" value="1"/>
</dbReference>
<comment type="caution">
    <text evidence="4">The sequence shown here is derived from an EMBL/GenBank/DDBJ whole genome shotgun (WGS) entry which is preliminary data.</text>
</comment>
<dbReference type="EMBL" id="JBHUIX010000011">
    <property type="protein sequence ID" value="MFD2174415.1"/>
    <property type="molecule type" value="Genomic_DNA"/>
</dbReference>
<keyword evidence="2" id="KW-0378">Hydrolase</keyword>
<evidence type="ECO:0000256" key="1">
    <source>
        <dbReference type="ARBA" id="ARBA00010646"/>
    </source>
</evidence>
<dbReference type="Pfam" id="PF01183">
    <property type="entry name" value="Glyco_hydro_25"/>
    <property type="match status" value="1"/>
</dbReference>
<organism evidence="4 5">
    <name type="scientific">Rhodobacter lacus</name>
    <dbReference type="NCBI Taxonomy" id="1641972"/>
    <lineage>
        <taxon>Bacteria</taxon>
        <taxon>Pseudomonadati</taxon>
        <taxon>Pseudomonadota</taxon>
        <taxon>Alphaproteobacteria</taxon>
        <taxon>Rhodobacterales</taxon>
        <taxon>Rhodobacter group</taxon>
        <taxon>Rhodobacter</taxon>
    </lineage>
</organism>
<dbReference type="InterPro" id="IPR002053">
    <property type="entry name" value="Glyco_hydro_25"/>
</dbReference>
<evidence type="ECO:0000256" key="2">
    <source>
        <dbReference type="ARBA" id="ARBA00022801"/>
    </source>
</evidence>